<comment type="caution">
    <text evidence="1">The sequence shown here is derived from an EMBL/GenBank/DDBJ whole genome shotgun (WGS) entry which is preliminary data.</text>
</comment>
<dbReference type="EMBL" id="PKMF04000105">
    <property type="protein sequence ID" value="KAK7850093.1"/>
    <property type="molecule type" value="Genomic_DNA"/>
</dbReference>
<evidence type="ECO:0000313" key="2">
    <source>
        <dbReference type="Proteomes" id="UP000237347"/>
    </source>
</evidence>
<dbReference type="AlphaFoldDB" id="A0AAW0LI07"/>
<feature type="non-terminal residue" evidence="1">
    <location>
        <position position="1"/>
    </location>
</feature>
<dbReference type="Proteomes" id="UP000237347">
    <property type="component" value="Unassembled WGS sequence"/>
</dbReference>
<proteinExistence type="predicted"/>
<evidence type="ECO:0000313" key="1">
    <source>
        <dbReference type="EMBL" id="KAK7850093.1"/>
    </source>
</evidence>
<organism evidence="1 2">
    <name type="scientific">Quercus suber</name>
    <name type="common">Cork oak</name>
    <dbReference type="NCBI Taxonomy" id="58331"/>
    <lineage>
        <taxon>Eukaryota</taxon>
        <taxon>Viridiplantae</taxon>
        <taxon>Streptophyta</taxon>
        <taxon>Embryophyta</taxon>
        <taxon>Tracheophyta</taxon>
        <taxon>Spermatophyta</taxon>
        <taxon>Magnoliopsida</taxon>
        <taxon>eudicotyledons</taxon>
        <taxon>Gunneridae</taxon>
        <taxon>Pentapetalae</taxon>
        <taxon>rosids</taxon>
        <taxon>fabids</taxon>
        <taxon>Fagales</taxon>
        <taxon>Fagaceae</taxon>
        <taxon>Quercus</taxon>
    </lineage>
</organism>
<gene>
    <name evidence="1" type="primary">KOR3</name>
    <name evidence="1" type="ORF">CFP56_001681</name>
</gene>
<protein>
    <submittedName>
        <fullName evidence="1">Endoglucanase 21</fullName>
    </submittedName>
</protein>
<sequence>EYLLKAFGSSANSTDKIAPLVDGADGGSPGLVAALVALSGERQAGIDKNTIFYAIPPLTCHFSSTTTSSPWILGF</sequence>
<keyword evidence="2" id="KW-1185">Reference proteome</keyword>
<accession>A0AAW0LI07</accession>
<name>A0AAW0LI07_QUESU</name>
<reference evidence="1 2" key="1">
    <citation type="journal article" date="2018" name="Sci. Data">
        <title>The draft genome sequence of cork oak.</title>
        <authorList>
            <person name="Ramos A.M."/>
            <person name="Usie A."/>
            <person name="Barbosa P."/>
            <person name="Barros P.M."/>
            <person name="Capote T."/>
            <person name="Chaves I."/>
            <person name="Simoes F."/>
            <person name="Abreu I."/>
            <person name="Carrasquinho I."/>
            <person name="Faro C."/>
            <person name="Guimaraes J.B."/>
            <person name="Mendonca D."/>
            <person name="Nobrega F."/>
            <person name="Rodrigues L."/>
            <person name="Saibo N.J.M."/>
            <person name="Varela M.C."/>
            <person name="Egas C."/>
            <person name="Matos J."/>
            <person name="Miguel C.M."/>
            <person name="Oliveira M.M."/>
            <person name="Ricardo C.P."/>
            <person name="Goncalves S."/>
        </authorList>
    </citation>
    <scope>NUCLEOTIDE SEQUENCE [LARGE SCALE GENOMIC DNA]</scope>
    <source>
        <strain evidence="2">cv. HL8</strain>
    </source>
</reference>